<feature type="compositionally biased region" description="Low complexity" evidence="1">
    <location>
        <begin position="67"/>
        <end position="76"/>
    </location>
</feature>
<evidence type="ECO:0000256" key="2">
    <source>
        <dbReference type="SAM" id="SignalP"/>
    </source>
</evidence>
<name>A0A9D4QGW3_RHISA</name>
<sequence>MAISSASWVKLVTTVAALTSEPWASTTETASREKKDEEAGRTPETTRSARASRSRDADKAFDSGPMAKVAAAAPGASTIPSGVMAPQRA</sequence>
<gene>
    <name evidence="3" type="ORF">HPB52_005772</name>
</gene>
<evidence type="ECO:0000256" key="1">
    <source>
        <dbReference type="SAM" id="MobiDB-lite"/>
    </source>
</evidence>
<reference evidence="3" key="1">
    <citation type="journal article" date="2020" name="Cell">
        <title>Large-Scale Comparative Analyses of Tick Genomes Elucidate Their Genetic Diversity and Vector Capacities.</title>
        <authorList>
            <consortium name="Tick Genome and Microbiome Consortium (TIGMIC)"/>
            <person name="Jia N."/>
            <person name="Wang J."/>
            <person name="Shi W."/>
            <person name="Du L."/>
            <person name="Sun Y."/>
            <person name="Zhan W."/>
            <person name="Jiang J.F."/>
            <person name="Wang Q."/>
            <person name="Zhang B."/>
            <person name="Ji P."/>
            <person name="Bell-Sakyi L."/>
            <person name="Cui X.M."/>
            <person name="Yuan T.T."/>
            <person name="Jiang B.G."/>
            <person name="Yang W.F."/>
            <person name="Lam T.T."/>
            <person name="Chang Q.C."/>
            <person name="Ding S.J."/>
            <person name="Wang X.J."/>
            <person name="Zhu J.G."/>
            <person name="Ruan X.D."/>
            <person name="Zhao L."/>
            <person name="Wei J.T."/>
            <person name="Ye R.Z."/>
            <person name="Que T.C."/>
            <person name="Du C.H."/>
            <person name="Zhou Y.H."/>
            <person name="Cheng J.X."/>
            <person name="Dai P.F."/>
            <person name="Guo W.B."/>
            <person name="Han X.H."/>
            <person name="Huang E.J."/>
            <person name="Li L.F."/>
            <person name="Wei W."/>
            <person name="Gao Y.C."/>
            <person name="Liu J.Z."/>
            <person name="Shao H.Z."/>
            <person name="Wang X."/>
            <person name="Wang C.C."/>
            <person name="Yang T.C."/>
            <person name="Huo Q.B."/>
            <person name="Li W."/>
            <person name="Chen H.Y."/>
            <person name="Chen S.E."/>
            <person name="Zhou L.G."/>
            <person name="Ni X.B."/>
            <person name="Tian J.H."/>
            <person name="Sheng Y."/>
            <person name="Liu T."/>
            <person name="Pan Y.S."/>
            <person name="Xia L.Y."/>
            <person name="Li J."/>
            <person name="Zhao F."/>
            <person name="Cao W.C."/>
        </authorList>
    </citation>
    <scope>NUCLEOTIDE SEQUENCE</scope>
    <source>
        <strain evidence="3">Rsan-2018</strain>
    </source>
</reference>
<feature type="signal peptide" evidence="2">
    <location>
        <begin position="1"/>
        <end position="17"/>
    </location>
</feature>
<dbReference type="AlphaFoldDB" id="A0A9D4QGW3"/>
<reference evidence="3" key="2">
    <citation type="submission" date="2021-09" db="EMBL/GenBank/DDBJ databases">
        <authorList>
            <person name="Jia N."/>
            <person name="Wang J."/>
            <person name="Shi W."/>
            <person name="Du L."/>
            <person name="Sun Y."/>
            <person name="Zhan W."/>
            <person name="Jiang J."/>
            <person name="Wang Q."/>
            <person name="Zhang B."/>
            <person name="Ji P."/>
            <person name="Sakyi L.B."/>
            <person name="Cui X."/>
            <person name="Yuan T."/>
            <person name="Jiang B."/>
            <person name="Yang W."/>
            <person name="Lam T.T.-Y."/>
            <person name="Chang Q."/>
            <person name="Ding S."/>
            <person name="Wang X."/>
            <person name="Zhu J."/>
            <person name="Ruan X."/>
            <person name="Zhao L."/>
            <person name="Wei J."/>
            <person name="Que T."/>
            <person name="Du C."/>
            <person name="Cheng J."/>
            <person name="Dai P."/>
            <person name="Han X."/>
            <person name="Huang E."/>
            <person name="Gao Y."/>
            <person name="Liu J."/>
            <person name="Shao H."/>
            <person name="Ye R."/>
            <person name="Li L."/>
            <person name="Wei W."/>
            <person name="Wang X."/>
            <person name="Wang C."/>
            <person name="Huo Q."/>
            <person name="Li W."/>
            <person name="Guo W."/>
            <person name="Chen H."/>
            <person name="Chen S."/>
            <person name="Zhou L."/>
            <person name="Zhou L."/>
            <person name="Ni X."/>
            <person name="Tian J."/>
            <person name="Zhou Y."/>
            <person name="Sheng Y."/>
            <person name="Liu T."/>
            <person name="Pan Y."/>
            <person name="Xia L."/>
            <person name="Li J."/>
            <person name="Zhao F."/>
            <person name="Cao W."/>
        </authorList>
    </citation>
    <scope>NUCLEOTIDE SEQUENCE</scope>
    <source>
        <strain evidence="3">Rsan-2018</strain>
        <tissue evidence="3">Larvae</tissue>
    </source>
</reference>
<evidence type="ECO:0000313" key="3">
    <source>
        <dbReference type="EMBL" id="KAH7982583.1"/>
    </source>
</evidence>
<feature type="chain" id="PRO_5039720122" description="Secreted protein" evidence="2">
    <location>
        <begin position="18"/>
        <end position="89"/>
    </location>
</feature>
<comment type="caution">
    <text evidence="3">The sequence shown here is derived from an EMBL/GenBank/DDBJ whole genome shotgun (WGS) entry which is preliminary data.</text>
</comment>
<evidence type="ECO:0000313" key="4">
    <source>
        <dbReference type="Proteomes" id="UP000821837"/>
    </source>
</evidence>
<feature type="region of interest" description="Disordered" evidence="1">
    <location>
        <begin position="19"/>
        <end position="89"/>
    </location>
</feature>
<keyword evidence="2" id="KW-0732">Signal</keyword>
<evidence type="ECO:0008006" key="5">
    <source>
        <dbReference type="Google" id="ProtNLM"/>
    </source>
</evidence>
<dbReference type="Proteomes" id="UP000821837">
    <property type="component" value="Chromosome 1"/>
</dbReference>
<organism evidence="3 4">
    <name type="scientific">Rhipicephalus sanguineus</name>
    <name type="common">Brown dog tick</name>
    <name type="synonym">Ixodes sanguineus</name>
    <dbReference type="NCBI Taxonomy" id="34632"/>
    <lineage>
        <taxon>Eukaryota</taxon>
        <taxon>Metazoa</taxon>
        <taxon>Ecdysozoa</taxon>
        <taxon>Arthropoda</taxon>
        <taxon>Chelicerata</taxon>
        <taxon>Arachnida</taxon>
        <taxon>Acari</taxon>
        <taxon>Parasitiformes</taxon>
        <taxon>Ixodida</taxon>
        <taxon>Ixodoidea</taxon>
        <taxon>Ixodidae</taxon>
        <taxon>Rhipicephalinae</taxon>
        <taxon>Rhipicephalus</taxon>
        <taxon>Rhipicephalus</taxon>
    </lineage>
</organism>
<feature type="compositionally biased region" description="Basic and acidic residues" evidence="1">
    <location>
        <begin position="30"/>
        <end position="41"/>
    </location>
</feature>
<dbReference type="EMBL" id="JABSTV010001245">
    <property type="protein sequence ID" value="KAH7982583.1"/>
    <property type="molecule type" value="Genomic_DNA"/>
</dbReference>
<keyword evidence="4" id="KW-1185">Reference proteome</keyword>
<accession>A0A9D4QGW3</accession>
<proteinExistence type="predicted"/>
<protein>
    <recommendedName>
        <fullName evidence="5">Secreted protein</fullName>
    </recommendedName>
</protein>